<feature type="transmembrane region" description="Helical" evidence="8">
    <location>
        <begin position="140"/>
        <end position="159"/>
    </location>
</feature>
<feature type="transmembrane region" description="Helical" evidence="8">
    <location>
        <begin position="51"/>
        <end position="71"/>
    </location>
</feature>
<evidence type="ECO:0000256" key="3">
    <source>
        <dbReference type="ARBA" id="ARBA00022475"/>
    </source>
</evidence>
<keyword evidence="6 8" id="KW-0472">Membrane</keyword>
<feature type="transmembrane region" description="Helical" evidence="8">
    <location>
        <begin position="92"/>
        <end position="110"/>
    </location>
</feature>
<evidence type="ECO:0000256" key="2">
    <source>
        <dbReference type="ARBA" id="ARBA00008488"/>
    </source>
</evidence>
<dbReference type="AlphaFoldDB" id="A0A1F5RIG0"/>
<evidence type="ECO:0000256" key="4">
    <source>
        <dbReference type="ARBA" id="ARBA00022692"/>
    </source>
</evidence>
<feature type="transmembrane region" description="Helical" evidence="8">
    <location>
        <begin position="116"/>
        <end position="135"/>
    </location>
</feature>
<comment type="caution">
    <text evidence="9">The sequence shown here is derived from an EMBL/GenBank/DDBJ whole genome shotgun (WGS) entry which is preliminary data.</text>
</comment>
<keyword evidence="5 8" id="KW-1133">Transmembrane helix</keyword>
<protein>
    <submittedName>
        <fullName evidence="9">Hemolysin D</fullName>
    </submittedName>
</protein>
<feature type="transmembrane region" description="Helical" evidence="8">
    <location>
        <begin position="198"/>
        <end position="219"/>
    </location>
</feature>
<proteinExistence type="inferred from homology"/>
<dbReference type="GO" id="GO:0005886">
    <property type="term" value="C:plasma membrane"/>
    <property type="evidence" value="ECO:0007669"/>
    <property type="project" value="UniProtKB-SubCell"/>
</dbReference>
<evidence type="ECO:0000256" key="6">
    <source>
        <dbReference type="ARBA" id="ARBA00023136"/>
    </source>
</evidence>
<evidence type="ECO:0000256" key="1">
    <source>
        <dbReference type="ARBA" id="ARBA00004651"/>
    </source>
</evidence>
<evidence type="ECO:0000256" key="5">
    <source>
        <dbReference type="ARBA" id="ARBA00022989"/>
    </source>
</evidence>
<dbReference type="EMBL" id="MFFM01000007">
    <property type="protein sequence ID" value="OGF14178.1"/>
    <property type="molecule type" value="Genomic_DNA"/>
</dbReference>
<feature type="binding site" evidence="7">
    <location>
        <position position="201"/>
    </location>
    <ligand>
        <name>Zn(2+)</name>
        <dbReference type="ChEBI" id="CHEBI:29105"/>
    </ligand>
</feature>
<evidence type="ECO:0000313" key="10">
    <source>
        <dbReference type="Proteomes" id="UP000177230"/>
    </source>
</evidence>
<dbReference type="GO" id="GO:0046872">
    <property type="term" value="F:metal ion binding"/>
    <property type="evidence" value="ECO:0007669"/>
    <property type="project" value="UniProtKB-KW"/>
</dbReference>
<keyword evidence="3" id="KW-1003">Cell membrane</keyword>
<dbReference type="NCBIfam" id="TIGR01065">
    <property type="entry name" value="hlyIII"/>
    <property type="match status" value="1"/>
</dbReference>
<dbReference type="PANTHER" id="PTHR20855:SF3">
    <property type="entry name" value="LD03007P"/>
    <property type="match status" value="1"/>
</dbReference>
<name>A0A1F5RIG0_9BACT</name>
<evidence type="ECO:0000313" key="9">
    <source>
        <dbReference type="EMBL" id="OGF14178.1"/>
    </source>
</evidence>
<dbReference type="PANTHER" id="PTHR20855">
    <property type="entry name" value="ADIPOR/PROGESTIN RECEPTOR-RELATED"/>
    <property type="match status" value="1"/>
</dbReference>
<comment type="similarity">
    <text evidence="2">Belongs to the UPF0073 (Hly-III) family.</text>
</comment>
<dbReference type="InterPro" id="IPR005744">
    <property type="entry name" value="Hy-lIII"/>
</dbReference>
<reference evidence="9 10" key="1">
    <citation type="journal article" date="2016" name="Nat. Commun.">
        <title>Thousands of microbial genomes shed light on interconnected biogeochemical processes in an aquifer system.</title>
        <authorList>
            <person name="Anantharaman K."/>
            <person name="Brown C.T."/>
            <person name="Hug L.A."/>
            <person name="Sharon I."/>
            <person name="Castelle C.J."/>
            <person name="Probst A.J."/>
            <person name="Thomas B.C."/>
            <person name="Singh A."/>
            <person name="Wilkins M.J."/>
            <person name="Karaoz U."/>
            <person name="Brodie E.L."/>
            <person name="Williams K.H."/>
            <person name="Hubbard S.S."/>
            <person name="Banfield J.F."/>
        </authorList>
    </citation>
    <scope>NUCLEOTIDE SEQUENCE [LARGE SCALE GENOMIC DNA]</scope>
</reference>
<comment type="subcellular location">
    <subcellularLocation>
        <location evidence="1">Cell membrane</location>
        <topology evidence="1">Multi-pass membrane protein</topology>
    </subcellularLocation>
</comment>
<dbReference type="Proteomes" id="UP000177230">
    <property type="component" value="Unassembled WGS sequence"/>
</dbReference>
<evidence type="ECO:0000256" key="7">
    <source>
        <dbReference type="PIRSR" id="PIRSR604254-1"/>
    </source>
</evidence>
<sequence>MTTARDADADSVERYTPGEEITNAILHGVGLGLALAALAVLVVMASLSGNAWHIVSFSIYGATLVLLYLSSTLYHSFYAGRAKRLFRVFDHSSIFLLIAGTYTPIALITLHGRLGWLVFGVVWGIAAAGIVGKAFWANRFAVLSTALYLAMGWIVVIVAKPLLAHLNTASLVFLGVGGLFYTLGTVFYLWHKLKYHHAIWHLFVLAGSICHFFTILFLLPKI</sequence>
<dbReference type="GO" id="GO:0140911">
    <property type="term" value="F:pore-forming activity"/>
    <property type="evidence" value="ECO:0007669"/>
    <property type="project" value="InterPro"/>
</dbReference>
<gene>
    <name evidence="9" type="ORF">A2024_07495</name>
</gene>
<dbReference type="Pfam" id="PF03006">
    <property type="entry name" value="HlyIII"/>
    <property type="match status" value="1"/>
</dbReference>
<feature type="binding site" evidence="7">
    <location>
        <position position="197"/>
    </location>
    <ligand>
        <name>Zn(2+)</name>
        <dbReference type="ChEBI" id="CHEBI:29105"/>
    </ligand>
</feature>
<keyword evidence="4 8" id="KW-0812">Transmembrane</keyword>
<feature type="binding site" evidence="7">
    <location>
        <position position="75"/>
    </location>
    <ligand>
        <name>Zn(2+)</name>
        <dbReference type="ChEBI" id="CHEBI:29105"/>
    </ligand>
</feature>
<keyword evidence="7" id="KW-0862">Zinc</keyword>
<keyword evidence="7" id="KW-0479">Metal-binding</keyword>
<evidence type="ECO:0000256" key="8">
    <source>
        <dbReference type="SAM" id="Phobius"/>
    </source>
</evidence>
<dbReference type="InterPro" id="IPR004254">
    <property type="entry name" value="AdipoR/HlyIII-related"/>
</dbReference>
<organism evidence="9 10">
    <name type="scientific">Candidatus Edwardsbacteria bacterium GWF2_54_11</name>
    <dbReference type="NCBI Taxonomy" id="1817851"/>
    <lineage>
        <taxon>Bacteria</taxon>
        <taxon>Candidatus Edwardsiibacteriota</taxon>
    </lineage>
</organism>
<accession>A0A1F5RIG0</accession>
<feature type="transmembrane region" description="Helical" evidence="8">
    <location>
        <begin position="24"/>
        <end position="45"/>
    </location>
</feature>
<feature type="transmembrane region" description="Helical" evidence="8">
    <location>
        <begin position="171"/>
        <end position="191"/>
    </location>
</feature>